<evidence type="ECO:0000256" key="4">
    <source>
        <dbReference type="ARBA" id="ARBA00022723"/>
    </source>
</evidence>
<dbReference type="InterPro" id="IPR034157">
    <property type="entry name" value="TOPRIM_TopoII"/>
</dbReference>
<dbReference type="Pfam" id="PF00105">
    <property type="entry name" value="zf-C4"/>
    <property type="match status" value="1"/>
</dbReference>
<evidence type="ECO:0000256" key="13">
    <source>
        <dbReference type="ARBA" id="ARBA00023163"/>
    </source>
</evidence>
<evidence type="ECO:0000256" key="18">
    <source>
        <dbReference type="RuleBase" id="RU362094"/>
    </source>
</evidence>
<evidence type="ECO:0000256" key="11">
    <source>
        <dbReference type="ARBA" id="ARBA00023029"/>
    </source>
</evidence>
<gene>
    <name evidence="23" type="ORF">D9C73_022518</name>
</gene>
<evidence type="ECO:0000256" key="16">
    <source>
        <dbReference type="ARBA" id="ARBA00023242"/>
    </source>
</evidence>
<dbReference type="PROSITE" id="PS50880">
    <property type="entry name" value="TOPRIM"/>
    <property type="match status" value="1"/>
</dbReference>
<comment type="subunit">
    <text evidence="18">Homodimer.</text>
</comment>
<comment type="cofactor">
    <cofactor evidence="2">
        <name>Mg(2+)</name>
        <dbReference type="ChEBI" id="CHEBI:18420"/>
    </cofactor>
</comment>
<dbReference type="InterPro" id="IPR001154">
    <property type="entry name" value="TopoII_euk"/>
</dbReference>
<keyword evidence="16" id="KW-0539">Nucleus</keyword>
<feature type="domain" description="Topo IIA-type catalytic" evidence="22">
    <location>
        <begin position="724"/>
        <end position="1178"/>
    </location>
</feature>
<dbReference type="PROSITE" id="PS51030">
    <property type="entry name" value="NUCLEAR_REC_DBD_2"/>
    <property type="match status" value="1"/>
</dbReference>
<keyword evidence="4" id="KW-0479">Metal-binding</keyword>
<dbReference type="STRING" id="240159.A0A4U5VM74"/>
<dbReference type="FunFam" id="3.30.230.10:FF:000008">
    <property type="entry name" value="DNA topoisomerase 2"/>
    <property type="match status" value="1"/>
</dbReference>
<keyword evidence="11 17" id="KW-0799">Topoisomerase</keyword>
<keyword evidence="9" id="KW-0460">Magnesium</keyword>
<dbReference type="GO" id="GO:0005634">
    <property type="term" value="C:nucleus"/>
    <property type="evidence" value="ECO:0007669"/>
    <property type="project" value="UniProtKB-UniRule"/>
</dbReference>
<evidence type="ECO:0000313" key="23">
    <source>
        <dbReference type="EMBL" id="TKS89051.1"/>
    </source>
</evidence>
<dbReference type="CDD" id="cd16930">
    <property type="entry name" value="HATPase_TopII-like"/>
    <property type="match status" value="1"/>
</dbReference>
<keyword evidence="7" id="KW-0862">Zinc</keyword>
<feature type="domain" description="Nuclear receptor" evidence="20">
    <location>
        <begin position="1105"/>
        <end position="1147"/>
    </location>
</feature>
<name>A0A4U5VM74_COLLU</name>
<dbReference type="Pfam" id="PF00104">
    <property type="entry name" value="Hormone_recep"/>
    <property type="match status" value="1"/>
</dbReference>
<dbReference type="Gene3D" id="1.10.565.10">
    <property type="entry name" value="Retinoid X Receptor"/>
    <property type="match status" value="1"/>
</dbReference>
<dbReference type="InterPro" id="IPR003594">
    <property type="entry name" value="HATPase_dom"/>
</dbReference>
<dbReference type="FunFam" id="3.40.50.670:FF:000001">
    <property type="entry name" value="DNA topoisomerase 2"/>
    <property type="match status" value="2"/>
</dbReference>
<keyword evidence="5 18" id="KW-0547">Nucleotide-binding</keyword>
<keyword evidence="12 17" id="KW-0238">DNA-binding</keyword>
<dbReference type="InterPro" id="IPR013506">
    <property type="entry name" value="Topo_IIA_bsu_dom2"/>
</dbReference>
<dbReference type="Gene3D" id="3.30.1490.30">
    <property type="match status" value="1"/>
</dbReference>
<dbReference type="SMART" id="SM00433">
    <property type="entry name" value="TOP2c"/>
    <property type="match status" value="1"/>
</dbReference>
<dbReference type="PANTHER" id="PTHR10169:SF36">
    <property type="entry name" value="DNA TOPOISOMERASE 2-BETA"/>
    <property type="match status" value="1"/>
</dbReference>
<keyword evidence="8 18" id="KW-0067">ATP-binding</keyword>
<dbReference type="PROSITE" id="PS52040">
    <property type="entry name" value="TOPO_IIA"/>
    <property type="match status" value="1"/>
</dbReference>
<accession>A0A4U5VM74</accession>
<evidence type="ECO:0000259" key="21">
    <source>
        <dbReference type="PROSITE" id="PS51843"/>
    </source>
</evidence>
<dbReference type="GO" id="GO:0003700">
    <property type="term" value="F:DNA-binding transcription factor activity"/>
    <property type="evidence" value="ECO:0007669"/>
    <property type="project" value="InterPro"/>
</dbReference>
<dbReference type="InterPro" id="IPR013757">
    <property type="entry name" value="Topo_IIA_A_a_sf"/>
</dbReference>
<dbReference type="FunFam" id="3.30.565.10:FF:000004">
    <property type="entry name" value="DNA topoisomerase 2"/>
    <property type="match status" value="1"/>
</dbReference>
<evidence type="ECO:0000256" key="6">
    <source>
        <dbReference type="ARBA" id="ARBA00022771"/>
    </source>
</evidence>
<protein>
    <recommendedName>
        <fullName evidence="18">DNA topoisomerase 2</fullName>
        <ecNumber evidence="18">5.6.2.2</ecNumber>
    </recommendedName>
</protein>
<proteinExistence type="inferred from homology"/>
<evidence type="ECO:0000256" key="5">
    <source>
        <dbReference type="ARBA" id="ARBA00022741"/>
    </source>
</evidence>
<dbReference type="SMART" id="SM00399">
    <property type="entry name" value="ZnF_C4"/>
    <property type="match status" value="1"/>
</dbReference>
<evidence type="ECO:0000256" key="10">
    <source>
        <dbReference type="ARBA" id="ARBA00023015"/>
    </source>
</evidence>
<dbReference type="GO" id="GO:0000712">
    <property type="term" value="P:resolution of meiotic recombination intermediates"/>
    <property type="evidence" value="ECO:0007669"/>
    <property type="project" value="TreeGrafter"/>
</dbReference>
<organism evidence="23 24">
    <name type="scientific">Collichthys lucidus</name>
    <name type="common">Big head croaker</name>
    <name type="synonym">Sciaena lucida</name>
    <dbReference type="NCBI Taxonomy" id="240159"/>
    <lineage>
        <taxon>Eukaryota</taxon>
        <taxon>Metazoa</taxon>
        <taxon>Chordata</taxon>
        <taxon>Craniata</taxon>
        <taxon>Vertebrata</taxon>
        <taxon>Euteleostomi</taxon>
        <taxon>Actinopterygii</taxon>
        <taxon>Neopterygii</taxon>
        <taxon>Teleostei</taxon>
        <taxon>Neoteleostei</taxon>
        <taxon>Acanthomorphata</taxon>
        <taxon>Eupercaria</taxon>
        <taxon>Sciaenidae</taxon>
        <taxon>Collichthys</taxon>
    </lineage>
</organism>
<dbReference type="InterPro" id="IPR018522">
    <property type="entry name" value="TopoIIA_CS"/>
</dbReference>
<dbReference type="SUPFAM" id="SSF55874">
    <property type="entry name" value="ATPase domain of HSP90 chaperone/DNA topoisomerase II/histidine kinase"/>
    <property type="match status" value="1"/>
</dbReference>
<dbReference type="PRINTS" id="PR00418">
    <property type="entry name" value="TPI2FAMILY"/>
</dbReference>
<keyword evidence="24" id="KW-1185">Reference proteome</keyword>
<dbReference type="InterPro" id="IPR002205">
    <property type="entry name" value="Topo_IIA_dom_A"/>
</dbReference>
<dbReference type="SMART" id="SM00430">
    <property type="entry name" value="HOLI"/>
    <property type="match status" value="1"/>
</dbReference>
<dbReference type="Pfam" id="PF00521">
    <property type="entry name" value="DNA_topoisoIV"/>
    <property type="match status" value="1"/>
</dbReference>
<dbReference type="InterPro" id="IPR050634">
    <property type="entry name" value="DNA_Topoisomerase_II"/>
</dbReference>
<dbReference type="GO" id="GO:0003918">
    <property type="term" value="F:DNA topoisomerase type II (double strand cut, ATP-hydrolyzing) activity"/>
    <property type="evidence" value="ECO:0007669"/>
    <property type="project" value="UniProtKB-UniRule"/>
</dbReference>
<sequence>MSNGAAGSGGLAWMEAANGRGDAGKMEGAKKDKAGKLSVERVYQKKTQLEHILLRPDTYIGSVEPLTQQMWVFDEDVGMNQREITYVPGLYKIFDEILVNAADNKQRDKNMTAIKITIDPESNTISIWNNGKGIPVVEHKDEKMYVPALIFGHLLTSSNYDDEEKKVTGGRNGYGAKLCNIFSTKFTVETACKEYRHSFKQTWQNNMGKTSDPKIKFFDGDDFTCVTFQPDLSKFKMEKLDKDIVALLTRRAYDIAGSCRGVKVMLNGKKLPVTGFRSYVDLYVKDKLDETGVALKVVNESVNDRWEVCLTMSEKGFQQISFVNSIATTKGGRHIDYVVDQIVSKLIEVVKKKNKAGVSVKPFQVKNHIWVFVNALIENPSFDSQTKENMTLQTKSFGSKCPLSDKFIRAATNCGIVESILNWVKFKAQTQLNKKCSSVKYSKIKGIPKLDDANDAGGKHSSECTLILTEGDSAKSLAVSGLGVIGRDRYGVFPLRGKILNVREATHKQIMENAEINNIIKIVGLQYKKSYDDPESLRTLRYGKIMIMTDQDQDGSHIKGLLINFFHHNWPSLLKHTFLEEFITPIVKVTKNKQELSFYSIPEFDEWKKQTENFKTWHIKYYKGLGTSTSKEAKEYFADMEKHRITFRYSGAEDDAAITLAFSKKKTDDRKEWLTNFMEDRRQRRMHGLPEKYLYGTQARHLSYNDFINKELILFSNSDNERSIPSLVDGLKPGQRKVLFTCMKRNDKREVKVAQLAGSVAEMSAYHHGEQALMMTIVNLAQNFVGSNNVNILQPLGQFGTRINGGKDAASPRYIFTMLSPLAKLLFPALDSNLLKFLYDDNQKVEPEWYIPIIPLVLVNGAEGIGTGWACKIPNYDAREIVNNINRMLNHQDPLPMLPSYKNFKGVIHELGQNQYLVSGEVLVIDRNTIEITELPVRTWTQAYKESVLEPMLQGSDKTPALINDYKEYHTDTTVKFVVRMSEDKLAQAEAAGLHKVFKLQSSLTCNSMVLFDHMGCLKRYDSVQDILREFFELRLHYYKLRKDWAVGSLGAEAAKLSNQARFVLEKIEGKISIENKSKRELIRMLVQKGYESDPVAAWTKAQEKNMVYTCHRDKNCIINKVTRNRCQYCRLQKCFGVGMSKESVRNDRNKKKKESPKPELAESYELTAELETIIEKIRKAHQETFPSLCQLGKYTTNSSADHRVRLDLGLWDKFSELATKCIIKIVEFAKRVPGFTGLTIADQITLLKAACLDILILRICTRYTPDQDTMTFSDGLTLNRTQMHNAGFGPLTDLVFTFANQLLPIEMDDTETGLLSAICLISGGGRAGAERWAFSQGRVDQLQEPLLEALKIYVRKRRPSKPHMFPKTLMKITDLRSISAKGRKDMNLEITSGGCSQK</sequence>
<dbReference type="FunFam" id="3.90.199.10:FF:000002">
    <property type="entry name" value="DNA topoisomerase 2"/>
    <property type="match status" value="1"/>
</dbReference>
<dbReference type="Proteomes" id="UP000298787">
    <property type="component" value="Chromosome 20"/>
</dbReference>
<dbReference type="Pfam" id="PF02518">
    <property type="entry name" value="HATPase_c"/>
    <property type="match status" value="1"/>
</dbReference>
<dbReference type="Gene3D" id="1.10.268.10">
    <property type="entry name" value="Topoisomerase, domain 3"/>
    <property type="match status" value="1"/>
</dbReference>
<dbReference type="InterPro" id="IPR013759">
    <property type="entry name" value="Topo_IIA_B_C"/>
</dbReference>
<dbReference type="GO" id="GO:0005524">
    <property type="term" value="F:ATP binding"/>
    <property type="evidence" value="ECO:0007669"/>
    <property type="project" value="UniProtKB-UniRule"/>
</dbReference>
<evidence type="ECO:0000256" key="17">
    <source>
        <dbReference type="PROSITE-ProRule" id="PRU01384"/>
    </source>
</evidence>
<dbReference type="CDD" id="cd06937">
    <property type="entry name" value="NR_LBD_RAR"/>
    <property type="match status" value="1"/>
</dbReference>
<dbReference type="InterPro" id="IPR013760">
    <property type="entry name" value="Topo_IIA-like_dom_sf"/>
</dbReference>
<dbReference type="InterPro" id="IPR036890">
    <property type="entry name" value="HATPase_C_sf"/>
</dbReference>
<dbReference type="GO" id="GO:0000819">
    <property type="term" value="P:sister chromatid segregation"/>
    <property type="evidence" value="ECO:0007669"/>
    <property type="project" value="TreeGrafter"/>
</dbReference>
<dbReference type="InterPro" id="IPR047158">
    <property type="entry name" value="NR_LBD_RAR"/>
</dbReference>
<dbReference type="InterPro" id="IPR013758">
    <property type="entry name" value="Topo_IIA_A/C_ab"/>
</dbReference>
<dbReference type="PANTHER" id="PTHR10169">
    <property type="entry name" value="DNA TOPOISOMERASE/GYRASE"/>
    <property type="match status" value="1"/>
</dbReference>
<evidence type="ECO:0000313" key="24">
    <source>
        <dbReference type="Proteomes" id="UP000298787"/>
    </source>
</evidence>
<keyword evidence="15 17" id="KW-0413">Isomerase</keyword>
<comment type="cofactor">
    <cofactor evidence="18">
        <name>Ca(2+)</name>
        <dbReference type="ChEBI" id="CHEBI:29108"/>
    </cofactor>
    <cofactor evidence="18">
        <name>Mg(2+)</name>
        <dbReference type="ChEBI" id="CHEBI:18420"/>
    </cofactor>
    <cofactor evidence="18">
        <name>Mn(2+)</name>
        <dbReference type="ChEBI" id="CHEBI:29035"/>
    </cofactor>
</comment>
<comment type="function">
    <text evidence="18">Key decatenating enzyme that alters DNA topology by binding to two double-stranded DNA molecules, generating a double-stranded break in one of the strands, passing the intact strand through the broken strand, and religating the broken strand.</text>
</comment>
<dbReference type="CDD" id="cd00187">
    <property type="entry name" value="TOP4c"/>
    <property type="match status" value="1"/>
</dbReference>
<dbReference type="Pfam" id="PF00204">
    <property type="entry name" value="DNA_gyraseB"/>
    <property type="match status" value="1"/>
</dbReference>
<keyword evidence="6" id="KW-0863">Zinc-finger</keyword>
<dbReference type="GO" id="GO:0043565">
    <property type="term" value="F:sequence-specific DNA binding"/>
    <property type="evidence" value="ECO:0007669"/>
    <property type="project" value="InterPro"/>
</dbReference>
<evidence type="ECO:0000256" key="15">
    <source>
        <dbReference type="ARBA" id="ARBA00023235"/>
    </source>
</evidence>
<comment type="catalytic activity">
    <reaction evidence="1 17 18">
        <text>ATP-dependent breakage, passage and rejoining of double-stranded DNA.</text>
        <dbReference type="EC" id="5.6.2.2"/>
    </reaction>
</comment>
<evidence type="ECO:0000256" key="7">
    <source>
        <dbReference type="ARBA" id="ARBA00022833"/>
    </source>
</evidence>
<evidence type="ECO:0000256" key="3">
    <source>
        <dbReference type="ARBA" id="ARBA00011080"/>
    </source>
</evidence>
<dbReference type="CDD" id="cd03365">
    <property type="entry name" value="TOPRIM_TopoIIA"/>
    <property type="match status" value="1"/>
</dbReference>
<dbReference type="InterPro" id="IPR001628">
    <property type="entry name" value="Znf_hrmn_rcpt"/>
</dbReference>
<dbReference type="Gene3D" id="3.30.1360.40">
    <property type="match status" value="1"/>
</dbReference>
<dbReference type="Gene3D" id="3.40.50.670">
    <property type="match status" value="1"/>
</dbReference>
<dbReference type="PRINTS" id="PR01158">
    <property type="entry name" value="TOPISMRASEII"/>
</dbReference>
<dbReference type="InterPro" id="IPR035500">
    <property type="entry name" value="NHR-like_dom_sf"/>
</dbReference>
<dbReference type="SUPFAM" id="SSF54211">
    <property type="entry name" value="Ribosomal protein S5 domain 2-like"/>
    <property type="match status" value="1"/>
</dbReference>
<evidence type="ECO:0000256" key="12">
    <source>
        <dbReference type="ARBA" id="ARBA00023125"/>
    </source>
</evidence>
<reference evidence="23 24" key="1">
    <citation type="submission" date="2019-01" db="EMBL/GenBank/DDBJ databases">
        <title>Genome Assembly of Collichthys lucidus.</title>
        <authorList>
            <person name="Cai M."/>
            <person name="Xiao S."/>
        </authorList>
    </citation>
    <scope>NUCLEOTIDE SEQUENCE [LARGE SCALE GENOMIC DNA]</scope>
    <source>
        <strain evidence="23">JT15FE1705JMU</strain>
        <tissue evidence="23">Muscle</tissue>
    </source>
</reference>
<evidence type="ECO:0000256" key="1">
    <source>
        <dbReference type="ARBA" id="ARBA00000185"/>
    </source>
</evidence>
<dbReference type="GO" id="GO:0006265">
    <property type="term" value="P:DNA topological change"/>
    <property type="evidence" value="ECO:0007669"/>
    <property type="project" value="UniProtKB-UniRule"/>
</dbReference>
<dbReference type="SUPFAM" id="SSF56719">
    <property type="entry name" value="Type II DNA topoisomerase"/>
    <property type="match status" value="1"/>
</dbReference>
<dbReference type="Pfam" id="PF01751">
    <property type="entry name" value="Toprim"/>
    <property type="match status" value="1"/>
</dbReference>
<feature type="domain" description="Toprim" evidence="19">
    <location>
        <begin position="464"/>
        <end position="581"/>
    </location>
</feature>
<dbReference type="Gene3D" id="3.90.199.10">
    <property type="entry name" value="Topoisomerase II, domain 5"/>
    <property type="match status" value="1"/>
</dbReference>
<dbReference type="Gene3D" id="3.30.230.10">
    <property type="match status" value="1"/>
</dbReference>
<feature type="active site" description="O-(5'-phospho-DNA)-tyrosine intermediate" evidence="17">
    <location>
        <position position="814"/>
    </location>
</feature>
<dbReference type="SMART" id="SM00387">
    <property type="entry name" value="HATPase_c"/>
    <property type="match status" value="1"/>
</dbReference>
<evidence type="ECO:0000256" key="14">
    <source>
        <dbReference type="ARBA" id="ARBA00023170"/>
    </source>
</evidence>
<dbReference type="InterPro" id="IPR014721">
    <property type="entry name" value="Ribsml_uS5_D2-typ_fold_subgr"/>
</dbReference>
<evidence type="ECO:0000256" key="9">
    <source>
        <dbReference type="ARBA" id="ARBA00022842"/>
    </source>
</evidence>
<evidence type="ECO:0000259" key="20">
    <source>
        <dbReference type="PROSITE" id="PS51030"/>
    </source>
</evidence>
<dbReference type="InterPro" id="IPR001241">
    <property type="entry name" value="Topo_IIA"/>
</dbReference>
<evidence type="ECO:0000259" key="19">
    <source>
        <dbReference type="PROSITE" id="PS50880"/>
    </source>
</evidence>
<evidence type="ECO:0000256" key="8">
    <source>
        <dbReference type="ARBA" id="ARBA00022840"/>
    </source>
</evidence>
<keyword evidence="13" id="KW-0804">Transcription</keyword>
<dbReference type="FunFam" id="3.30.1360.40:FF:000003">
    <property type="entry name" value="DNA topoisomerase 2"/>
    <property type="match status" value="1"/>
</dbReference>
<dbReference type="InterPro" id="IPR006171">
    <property type="entry name" value="TOPRIM_dom"/>
</dbReference>
<dbReference type="CDD" id="cd03481">
    <property type="entry name" value="TopoIIA_Trans_ScTopoIIA"/>
    <property type="match status" value="1"/>
</dbReference>
<dbReference type="EMBL" id="CM014097">
    <property type="protein sequence ID" value="TKS89051.1"/>
    <property type="molecule type" value="Genomic_DNA"/>
</dbReference>
<keyword evidence="14" id="KW-0675">Receptor</keyword>
<dbReference type="Gene3D" id="3.30.565.10">
    <property type="entry name" value="Histidine kinase-like ATPase, C-terminal domain"/>
    <property type="match status" value="1"/>
</dbReference>
<dbReference type="GO" id="GO:0008270">
    <property type="term" value="F:zinc ion binding"/>
    <property type="evidence" value="ECO:0007669"/>
    <property type="project" value="UniProtKB-KW"/>
</dbReference>
<dbReference type="InterPro" id="IPR020568">
    <property type="entry name" value="Ribosomal_Su5_D2-typ_SF"/>
</dbReference>
<dbReference type="SMART" id="SM00434">
    <property type="entry name" value="TOP4c"/>
    <property type="match status" value="1"/>
</dbReference>
<dbReference type="Pfam" id="PF16898">
    <property type="entry name" value="TOPRIM_C"/>
    <property type="match status" value="1"/>
</dbReference>
<dbReference type="SUPFAM" id="SSF48508">
    <property type="entry name" value="Nuclear receptor ligand-binding domain"/>
    <property type="match status" value="1"/>
</dbReference>
<dbReference type="PROSITE" id="PS00177">
    <property type="entry name" value="TOPOISOMERASE_II"/>
    <property type="match status" value="1"/>
</dbReference>
<feature type="domain" description="NR LBD" evidence="21">
    <location>
        <begin position="1170"/>
        <end position="1399"/>
    </location>
</feature>
<comment type="similarity">
    <text evidence="3 18">Belongs to the type II topoisomerase family.</text>
</comment>
<keyword evidence="10" id="KW-0805">Transcription regulation</keyword>
<dbReference type="EC" id="5.6.2.2" evidence="18"/>
<evidence type="ECO:0000259" key="22">
    <source>
        <dbReference type="PROSITE" id="PS52040"/>
    </source>
</evidence>
<dbReference type="InterPro" id="IPR000536">
    <property type="entry name" value="Nucl_hrmn_rcpt_lig-bd"/>
</dbReference>
<evidence type="ECO:0000256" key="2">
    <source>
        <dbReference type="ARBA" id="ARBA00001946"/>
    </source>
</evidence>
<dbReference type="FunFam" id="3.30.1490.30:FF:000001">
    <property type="entry name" value="DNA topoisomerase 2"/>
    <property type="match status" value="1"/>
</dbReference>
<dbReference type="FunFam" id="1.10.565.10:FF:000073">
    <property type="entry name" value="Retinoic acid receptor beta"/>
    <property type="match status" value="1"/>
</dbReference>
<dbReference type="PROSITE" id="PS51843">
    <property type="entry name" value="NR_LBD"/>
    <property type="match status" value="1"/>
</dbReference>
<dbReference type="InterPro" id="IPR031660">
    <property type="entry name" value="TOPRIM_C"/>
</dbReference>